<dbReference type="STRING" id="363999.A0A439CUP6"/>
<evidence type="ECO:0000256" key="1">
    <source>
        <dbReference type="ARBA" id="ARBA00009953"/>
    </source>
</evidence>
<organism evidence="5 6">
    <name type="scientific">Xylaria grammica</name>
    <dbReference type="NCBI Taxonomy" id="363999"/>
    <lineage>
        <taxon>Eukaryota</taxon>
        <taxon>Fungi</taxon>
        <taxon>Dikarya</taxon>
        <taxon>Ascomycota</taxon>
        <taxon>Pezizomycotina</taxon>
        <taxon>Sordariomycetes</taxon>
        <taxon>Xylariomycetidae</taxon>
        <taxon>Xylariales</taxon>
        <taxon>Xylariaceae</taxon>
        <taxon>Xylaria</taxon>
    </lineage>
</organism>
<dbReference type="InterPro" id="IPR039913">
    <property type="entry name" value="RPAP1/Rba50"/>
</dbReference>
<feature type="non-terminal residue" evidence="5">
    <location>
        <position position="405"/>
    </location>
</feature>
<sequence>MASPLFVLDVKEKEITEAKAPSYPQMKPGTSGFPEHKKRNKVSAFKQKRQGILSDDQKSKIFLSSSDQPPSSSNHGPGSLSSGQSFMKNEKSNIDRENNQKLASMLPQEIEQARQELFNGLDPSILEKLLKRANLDEAANTLSFDEPLPTPEATSSRAGQADAAPEIRIEDTSVKTTTDATEPSTASANSIPPKPYVSNEADEGESLPEPTANPEYQNPIDDDSAPTIPPEEHIIDPSSSELEGAHWPRAPQPADLDPSDPNFLQNLHEKYFPSLPADPSKLAWMAPIPTPNSPADRDSPYYPGQDSLPISALRFDFRGTLLPPRISRAVPMSKGLHHHGEAPEAAGYTIRELARLERSAVPGQRCMAYQTLGRILYRLGKGDFGGVGRDDISMGIWREVEEGAV</sequence>
<feature type="region of interest" description="Disordered" evidence="2">
    <location>
        <begin position="14"/>
        <end position="107"/>
    </location>
</feature>
<comment type="similarity">
    <text evidence="1">Belongs to the RPAP1 family.</text>
</comment>
<evidence type="ECO:0000259" key="4">
    <source>
        <dbReference type="Pfam" id="PF08621"/>
    </source>
</evidence>
<proteinExistence type="inferred from homology"/>
<reference evidence="5 6" key="1">
    <citation type="submission" date="2018-12" db="EMBL/GenBank/DDBJ databases">
        <title>Draft genome sequence of Xylaria grammica IHI A82.</title>
        <authorList>
            <person name="Buettner E."/>
            <person name="Kellner H."/>
        </authorList>
    </citation>
    <scope>NUCLEOTIDE SEQUENCE [LARGE SCALE GENOMIC DNA]</scope>
    <source>
        <strain evidence="5 6">IHI A82</strain>
    </source>
</reference>
<dbReference type="Pfam" id="PF08620">
    <property type="entry name" value="RPAP1_C"/>
    <property type="match status" value="1"/>
</dbReference>
<dbReference type="InterPro" id="IPR013929">
    <property type="entry name" value="RPAP1_C"/>
</dbReference>
<dbReference type="Pfam" id="PF08621">
    <property type="entry name" value="RPAP1_N"/>
    <property type="match status" value="1"/>
</dbReference>
<evidence type="ECO:0000256" key="2">
    <source>
        <dbReference type="SAM" id="MobiDB-lite"/>
    </source>
</evidence>
<evidence type="ECO:0000313" key="5">
    <source>
        <dbReference type="EMBL" id="RWA05888.1"/>
    </source>
</evidence>
<protein>
    <recommendedName>
        <fullName evidence="7">RNA polymerase II-associated protein 1 N-terminal domain-containing protein</fullName>
    </recommendedName>
</protein>
<name>A0A439CUP6_9PEZI</name>
<evidence type="ECO:0000259" key="3">
    <source>
        <dbReference type="Pfam" id="PF08620"/>
    </source>
</evidence>
<accession>A0A439CUP6</accession>
<evidence type="ECO:0008006" key="7">
    <source>
        <dbReference type="Google" id="ProtNLM"/>
    </source>
</evidence>
<feature type="region of interest" description="Disordered" evidence="2">
    <location>
        <begin position="139"/>
        <end position="265"/>
    </location>
</feature>
<feature type="compositionally biased region" description="Low complexity" evidence="2">
    <location>
        <begin position="64"/>
        <end position="83"/>
    </location>
</feature>
<feature type="compositionally biased region" description="Basic and acidic residues" evidence="2">
    <location>
        <begin position="88"/>
        <end position="99"/>
    </location>
</feature>
<evidence type="ECO:0000313" key="6">
    <source>
        <dbReference type="Proteomes" id="UP000286045"/>
    </source>
</evidence>
<dbReference type="InterPro" id="IPR013930">
    <property type="entry name" value="RPAP1_N"/>
</dbReference>
<dbReference type="PANTHER" id="PTHR21483">
    <property type="entry name" value="RNA POLYMERASE II-ASSOCIATED PROTEIN 1"/>
    <property type="match status" value="1"/>
</dbReference>
<feature type="domain" description="RPAP1 C-terminal" evidence="3">
    <location>
        <begin position="313"/>
        <end position="379"/>
    </location>
</feature>
<dbReference type="EMBL" id="RYZI01000388">
    <property type="protein sequence ID" value="RWA05888.1"/>
    <property type="molecule type" value="Genomic_DNA"/>
</dbReference>
<dbReference type="GO" id="GO:0006366">
    <property type="term" value="P:transcription by RNA polymerase II"/>
    <property type="evidence" value="ECO:0007669"/>
    <property type="project" value="InterPro"/>
</dbReference>
<feature type="compositionally biased region" description="Polar residues" evidence="2">
    <location>
        <begin position="174"/>
        <end position="190"/>
    </location>
</feature>
<gene>
    <name evidence="5" type="ORF">EKO27_g9218</name>
</gene>
<feature type="compositionally biased region" description="Basic residues" evidence="2">
    <location>
        <begin position="36"/>
        <end position="49"/>
    </location>
</feature>
<feature type="domain" description="RPAP1 N-terminal" evidence="4">
    <location>
        <begin position="93"/>
        <end position="137"/>
    </location>
</feature>
<dbReference type="PANTHER" id="PTHR21483:SF18">
    <property type="entry name" value="RNA POLYMERASE II-ASSOCIATED PROTEIN 1"/>
    <property type="match status" value="1"/>
</dbReference>
<dbReference type="AlphaFoldDB" id="A0A439CUP6"/>
<comment type="caution">
    <text evidence="5">The sequence shown here is derived from an EMBL/GenBank/DDBJ whole genome shotgun (WGS) entry which is preliminary data.</text>
</comment>
<dbReference type="Proteomes" id="UP000286045">
    <property type="component" value="Unassembled WGS sequence"/>
</dbReference>
<keyword evidence="6" id="KW-1185">Reference proteome</keyword>